<dbReference type="HOGENOM" id="CLU_1923907_0_0_9"/>
<dbReference type="OrthoDB" id="1937048at2"/>
<dbReference type="EMBL" id="AMEZ01000012">
    <property type="protein sequence ID" value="EKY29281.1"/>
    <property type="molecule type" value="Genomic_DNA"/>
</dbReference>
<name>L1QMW5_9CLOT</name>
<sequence length="131" mass="15178">MKKKISVCIICIILLGGLVLWGRTPKNIDASKIINLVQSNYESITVNDKKIESGTKHQYLIDDFIPKLSRYTLKKYNGELPKDYSYKVDIKRNDGSEIILFDNNYLVVDSSKYQIIEGNIDLNKFYTIFME</sequence>
<protein>
    <submittedName>
        <fullName evidence="1">Uncharacterized protein</fullName>
    </submittedName>
</protein>
<accession>L1QMW5</accession>
<proteinExistence type="predicted"/>
<gene>
    <name evidence="1" type="ORF">HMPREF0216_00335</name>
</gene>
<comment type="caution">
    <text evidence="1">The sequence shown here is derived from an EMBL/GenBank/DDBJ whole genome shotgun (WGS) entry which is preliminary data.</text>
</comment>
<dbReference type="AlphaFoldDB" id="L1QMW5"/>
<keyword evidence="2" id="KW-1185">Reference proteome</keyword>
<evidence type="ECO:0000313" key="2">
    <source>
        <dbReference type="Proteomes" id="UP000010420"/>
    </source>
</evidence>
<dbReference type="PATRIC" id="fig|545697.3.peg.327"/>
<dbReference type="RefSeq" id="WP_005210327.1">
    <property type="nucleotide sequence ID" value="NZ_KB291606.1"/>
</dbReference>
<evidence type="ECO:0000313" key="1">
    <source>
        <dbReference type="EMBL" id="EKY29281.1"/>
    </source>
</evidence>
<dbReference type="Proteomes" id="UP000010420">
    <property type="component" value="Unassembled WGS sequence"/>
</dbReference>
<organism evidence="1 2">
    <name type="scientific">Clostridium celatum DSM 1785</name>
    <dbReference type="NCBI Taxonomy" id="545697"/>
    <lineage>
        <taxon>Bacteria</taxon>
        <taxon>Bacillati</taxon>
        <taxon>Bacillota</taxon>
        <taxon>Clostridia</taxon>
        <taxon>Eubacteriales</taxon>
        <taxon>Clostridiaceae</taxon>
        <taxon>Clostridium</taxon>
    </lineage>
</organism>
<reference evidence="1 2" key="1">
    <citation type="submission" date="2012-05" db="EMBL/GenBank/DDBJ databases">
        <authorList>
            <person name="Weinstock G."/>
            <person name="Sodergren E."/>
            <person name="Lobos E.A."/>
            <person name="Fulton L."/>
            <person name="Fulton R."/>
            <person name="Courtney L."/>
            <person name="Fronick C."/>
            <person name="O'Laughlin M."/>
            <person name="Godfrey J."/>
            <person name="Wilson R.M."/>
            <person name="Miner T."/>
            <person name="Farmer C."/>
            <person name="Delehaunty K."/>
            <person name="Cordes M."/>
            <person name="Minx P."/>
            <person name="Tomlinson C."/>
            <person name="Chen J."/>
            <person name="Wollam A."/>
            <person name="Pepin K.H."/>
            <person name="Bhonagiri V."/>
            <person name="Zhang X."/>
            <person name="Suruliraj S."/>
            <person name="Warren W."/>
            <person name="Mitreva M."/>
            <person name="Mardis E.R."/>
            <person name="Wilson R.K."/>
        </authorList>
    </citation>
    <scope>NUCLEOTIDE SEQUENCE [LARGE SCALE GENOMIC DNA]</scope>
    <source>
        <strain evidence="1 2">DSM 1785</strain>
    </source>
</reference>